<accession>A0ABW0E4X6</accession>
<evidence type="ECO:0000313" key="2">
    <source>
        <dbReference type="EMBL" id="MFC5269303.1"/>
    </source>
</evidence>
<proteinExistence type="predicted"/>
<gene>
    <name evidence="2" type="ORF">ACFPIB_01690</name>
</gene>
<keyword evidence="3" id="KW-1185">Reference proteome</keyword>
<comment type="caution">
    <text evidence="2">The sequence shown here is derived from an EMBL/GenBank/DDBJ whole genome shotgun (WGS) entry which is preliminary data.</text>
</comment>
<feature type="transmembrane region" description="Helical" evidence="1">
    <location>
        <begin position="134"/>
        <end position="159"/>
    </location>
</feature>
<protein>
    <recommendedName>
        <fullName evidence="4">DUF5362 domain-containing protein</fullName>
    </recommendedName>
</protein>
<evidence type="ECO:0008006" key="4">
    <source>
        <dbReference type="Google" id="ProtNLM"/>
    </source>
</evidence>
<evidence type="ECO:0000256" key="1">
    <source>
        <dbReference type="SAM" id="Phobius"/>
    </source>
</evidence>
<dbReference type="EMBL" id="JBHSKT010000001">
    <property type="protein sequence ID" value="MFC5269303.1"/>
    <property type="molecule type" value="Genomic_DNA"/>
</dbReference>
<organism evidence="2 3">
    <name type="scientific">Adhaeribacter terreus</name>
    <dbReference type="NCBI Taxonomy" id="529703"/>
    <lineage>
        <taxon>Bacteria</taxon>
        <taxon>Pseudomonadati</taxon>
        <taxon>Bacteroidota</taxon>
        <taxon>Cytophagia</taxon>
        <taxon>Cytophagales</taxon>
        <taxon>Hymenobacteraceae</taxon>
        <taxon>Adhaeribacter</taxon>
    </lineage>
</organism>
<name>A0ABW0E4X6_9BACT</name>
<feature type="transmembrane region" description="Helical" evidence="1">
    <location>
        <begin position="75"/>
        <end position="97"/>
    </location>
</feature>
<keyword evidence="1" id="KW-0812">Transmembrane</keyword>
<feature type="transmembrane region" description="Helical" evidence="1">
    <location>
        <begin position="36"/>
        <end position="63"/>
    </location>
</feature>
<reference evidence="3" key="1">
    <citation type="journal article" date="2019" name="Int. J. Syst. Evol. Microbiol.">
        <title>The Global Catalogue of Microorganisms (GCM) 10K type strain sequencing project: providing services to taxonomists for standard genome sequencing and annotation.</title>
        <authorList>
            <consortium name="The Broad Institute Genomics Platform"/>
            <consortium name="The Broad Institute Genome Sequencing Center for Infectious Disease"/>
            <person name="Wu L."/>
            <person name="Ma J."/>
        </authorList>
    </citation>
    <scope>NUCLEOTIDE SEQUENCE [LARGE SCALE GENOMIC DNA]</scope>
    <source>
        <strain evidence="3">KACC 12602</strain>
    </source>
</reference>
<keyword evidence="1" id="KW-0472">Membrane</keyword>
<sequence length="163" mass="18449">MENYEMASENPLHEETLQVNAQIKNYLSESAKWAKFLGIVGFVLIGFMVVGAFFIGTFMNFMGRNQMPENGENPFASGAFSIAMGAYILLIALLYFFPSLYLYQFGTKTQNALRNNVQFDFTAAFGRLKSFLKFFGILTAVFLVFYVAIFLMMLVFGVFMSGR</sequence>
<dbReference type="RefSeq" id="WP_378015682.1">
    <property type="nucleotide sequence ID" value="NZ_JBHSKT010000001.1"/>
</dbReference>
<dbReference type="Proteomes" id="UP001596161">
    <property type="component" value="Unassembled WGS sequence"/>
</dbReference>
<evidence type="ECO:0000313" key="3">
    <source>
        <dbReference type="Proteomes" id="UP001596161"/>
    </source>
</evidence>
<keyword evidence="1" id="KW-1133">Transmembrane helix</keyword>